<accession>A0A2R3Z5Z1</accession>
<dbReference type="PROSITE" id="PS51257">
    <property type="entry name" value="PROKAR_LIPOPROTEIN"/>
    <property type="match status" value="1"/>
</dbReference>
<dbReference type="KEGG" id="grs:C7S20_10765"/>
<dbReference type="AlphaFoldDB" id="A0A2R3Z5Z1"/>
<sequence length="340" mass="38300">MRSLVFIICLFLLIGCKNSTQEEGSSARMKDVDVQNVGGKVPDWVTYFNEKWRFSLKYPVNYEILESEIAGAPVINIYPVSNLDKGPYGIHGAAKNAYLAILPMGLGVDAPTGKRKNLQELDKEYFPGLPLNKKESIAYLLENGEAWAFFLRFEKKAADNWGENAGIFVHFRVNDLQKACIDKNGNKVSMDNCSPPGEGRVVLKGNIEKGPKEKLMKILDSFRIRYKDSSKMANRIKVEKPSPESEVSSPIKIKGKARGNWFFEGSAPVELVDQEGNELARTNIRALDEWMTEDFVDFSGTLKFEPPEVESGYLVFFRANPSDIAEKEETLRVPVKFPQK</sequence>
<evidence type="ECO:0000313" key="2">
    <source>
        <dbReference type="EMBL" id="AVR45697.1"/>
    </source>
</evidence>
<feature type="domain" description="Bacterial spore germination immunoglobulin-like" evidence="1">
    <location>
        <begin position="236"/>
        <end position="323"/>
    </location>
</feature>
<protein>
    <recommendedName>
        <fullName evidence="1">Bacterial spore germination immunoglobulin-like domain-containing protein</fullName>
    </recommendedName>
</protein>
<dbReference type="OrthoDB" id="7629918at2"/>
<dbReference type="Pfam" id="PF10648">
    <property type="entry name" value="Gmad2"/>
    <property type="match status" value="1"/>
</dbReference>
<dbReference type="RefSeq" id="WP_107012474.1">
    <property type="nucleotide sequence ID" value="NZ_CP028136.1"/>
</dbReference>
<reference evidence="3" key="1">
    <citation type="submission" date="2018-03" db="EMBL/GenBank/DDBJ databases">
        <title>Gramella fulva sp. nov., isolated from a dry surface of tidal flat.</title>
        <authorList>
            <person name="Hwang S.H."/>
            <person name="Hwang W.M."/>
            <person name="Kang K."/>
            <person name="Ahn T.-Y."/>
        </authorList>
    </citation>
    <scope>NUCLEOTIDE SEQUENCE [LARGE SCALE GENOMIC DNA]</scope>
    <source>
        <strain evidence="3">SH35</strain>
    </source>
</reference>
<name>A0A2R3Z5Z1_9FLAO</name>
<evidence type="ECO:0000259" key="1">
    <source>
        <dbReference type="Pfam" id="PF10648"/>
    </source>
</evidence>
<keyword evidence="3" id="KW-1185">Reference proteome</keyword>
<dbReference type="InterPro" id="IPR018911">
    <property type="entry name" value="Gmad2_Ig-like_dom"/>
</dbReference>
<gene>
    <name evidence="2" type="ORF">C7S20_10765</name>
</gene>
<dbReference type="EMBL" id="CP028136">
    <property type="protein sequence ID" value="AVR45697.1"/>
    <property type="molecule type" value="Genomic_DNA"/>
</dbReference>
<organism evidence="2 3">
    <name type="scientific">Christiangramia fulva</name>
    <dbReference type="NCBI Taxonomy" id="2126553"/>
    <lineage>
        <taxon>Bacteria</taxon>
        <taxon>Pseudomonadati</taxon>
        <taxon>Bacteroidota</taxon>
        <taxon>Flavobacteriia</taxon>
        <taxon>Flavobacteriales</taxon>
        <taxon>Flavobacteriaceae</taxon>
        <taxon>Christiangramia</taxon>
    </lineage>
</organism>
<evidence type="ECO:0000313" key="3">
    <source>
        <dbReference type="Proteomes" id="UP000241507"/>
    </source>
</evidence>
<proteinExistence type="predicted"/>
<dbReference type="Proteomes" id="UP000241507">
    <property type="component" value="Chromosome"/>
</dbReference>